<dbReference type="Gene3D" id="3.20.20.100">
    <property type="entry name" value="NADP-dependent oxidoreductase domain"/>
    <property type="match status" value="1"/>
</dbReference>
<dbReference type="InterPro" id="IPR036812">
    <property type="entry name" value="NAD(P)_OxRdtase_dom_sf"/>
</dbReference>
<dbReference type="Pfam" id="PF00248">
    <property type="entry name" value="Aldo_ket_red"/>
    <property type="match status" value="1"/>
</dbReference>
<feature type="domain" description="NADP-dependent oxidoreductase" evidence="2">
    <location>
        <begin position="37"/>
        <end position="227"/>
    </location>
</feature>
<organism evidence="3 4">
    <name type="scientific">Polytolypa hystricis (strain UAMH7299)</name>
    <dbReference type="NCBI Taxonomy" id="1447883"/>
    <lineage>
        <taxon>Eukaryota</taxon>
        <taxon>Fungi</taxon>
        <taxon>Dikarya</taxon>
        <taxon>Ascomycota</taxon>
        <taxon>Pezizomycotina</taxon>
        <taxon>Eurotiomycetes</taxon>
        <taxon>Eurotiomycetidae</taxon>
        <taxon>Onygenales</taxon>
        <taxon>Onygenales incertae sedis</taxon>
        <taxon>Polytolypa</taxon>
    </lineage>
</organism>
<keyword evidence="1" id="KW-0560">Oxidoreductase</keyword>
<name>A0A2B7YL44_POLH7</name>
<dbReference type="STRING" id="1447883.A0A2B7YL44"/>
<dbReference type="OrthoDB" id="5357513at2759"/>
<gene>
    <name evidence="3" type="ORF">AJ80_03378</name>
</gene>
<keyword evidence="4" id="KW-1185">Reference proteome</keyword>
<evidence type="ECO:0000313" key="4">
    <source>
        <dbReference type="Proteomes" id="UP000224634"/>
    </source>
</evidence>
<evidence type="ECO:0000259" key="2">
    <source>
        <dbReference type="Pfam" id="PF00248"/>
    </source>
</evidence>
<dbReference type="PANTHER" id="PTHR43827:SF8">
    <property type="entry name" value="ALDO_KETO REDUCTASE FAMILY PROTEIN"/>
    <property type="match status" value="1"/>
</dbReference>
<dbReference type="InterPro" id="IPR023210">
    <property type="entry name" value="NADP_OxRdtase_dom"/>
</dbReference>
<dbReference type="PANTHER" id="PTHR43827">
    <property type="entry name" value="2,5-DIKETO-D-GLUCONIC ACID REDUCTASE"/>
    <property type="match status" value="1"/>
</dbReference>
<dbReference type="GO" id="GO:0016491">
    <property type="term" value="F:oxidoreductase activity"/>
    <property type="evidence" value="ECO:0007669"/>
    <property type="project" value="UniProtKB-KW"/>
</dbReference>
<evidence type="ECO:0000313" key="3">
    <source>
        <dbReference type="EMBL" id="PGH21327.1"/>
    </source>
</evidence>
<dbReference type="InterPro" id="IPR020471">
    <property type="entry name" value="AKR"/>
</dbReference>
<dbReference type="SUPFAM" id="SSF51430">
    <property type="entry name" value="NAD(P)-linked oxidoreductase"/>
    <property type="match status" value="1"/>
</dbReference>
<evidence type="ECO:0000256" key="1">
    <source>
        <dbReference type="ARBA" id="ARBA00023002"/>
    </source>
</evidence>
<reference evidence="3 4" key="1">
    <citation type="submission" date="2017-10" db="EMBL/GenBank/DDBJ databases">
        <title>Comparative genomics in systemic dimorphic fungi from Ajellomycetaceae.</title>
        <authorList>
            <person name="Munoz J.F."/>
            <person name="Mcewen J.G."/>
            <person name="Clay O.K."/>
            <person name="Cuomo C.A."/>
        </authorList>
    </citation>
    <scope>NUCLEOTIDE SEQUENCE [LARGE SCALE GENOMIC DNA]</scope>
    <source>
        <strain evidence="3 4">UAMH7299</strain>
    </source>
</reference>
<dbReference type="FunFam" id="3.20.20.100:FF:000045">
    <property type="entry name" value="Aldo-keto reductase (AKR), putative"/>
    <property type="match status" value="1"/>
</dbReference>
<protein>
    <recommendedName>
        <fullName evidence="2">NADP-dependent oxidoreductase domain-containing protein</fullName>
    </recommendedName>
</protein>
<proteinExistence type="predicted"/>
<comment type="caution">
    <text evidence="3">The sequence shown here is derived from an EMBL/GenBank/DDBJ whole genome shotgun (WGS) entry which is preliminary data.</text>
</comment>
<sequence length="319" mass="35426">MSLSHWDRLLLRPALSATTTPPTRQSSIPVFLYGTAWKKDSTADLVYKALCNGFRGIDTAAQPKHYREELVGEGLRRAIGEGKVGRGDVFVQTKYTSVTSQDLEAGMPYDPQSSITEQIHASIASSLRNLRASDDNENEAENTYLDALVLHSPLPTMTETLEAWRALETYVPHKIRNLGISNCRLPVLKSLCETARVKPSVVQNRFYPKADFDGEMRGFCREQGIVYEAFWVLTANPRLVWSAEVGVLAHQVGVSQQAALYCLVLALGRTVLLNGTGNEGRMRADLEAPGKVGEWAERFPEAWERALAGFKRLIGEEES</sequence>
<dbReference type="AlphaFoldDB" id="A0A2B7YL44"/>
<accession>A0A2B7YL44</accession>
<dbReference type="Proteomes" id="UP000224634">
    <property type="component" value="Unassembled WGS sequence"/>
</dbReference>
<dbReference type="EMBL" id="PDNA01000037">
    <property type="protein sequence ID" value="PGH21327.1"/>
    <property type="molecule type" value="Genomic_DNA"/>
</dbReference>